<evidence type="ECO:0000256" key="5">
    <source>
        <dbReference type="ARBA" id="ARBA00023012"/>
    </source>
</evidence>
<evidence type="ECO:0000256" key="4">
    <source>
        <dbReference type="ARBA" id="ARBA00022777"/>
    </source>
</evidence>
<dbReference type="PANTHER" id="PTHR24421:SF10">
    <property type="entry name" value="NITRATE_NITRITE SENSOR PROTEIN NARQ"/>
    <property type="match status" value="1"/>
</dbReference>
<accession>A0A3M0FWJ9</accession>
<feature type="coiled-coil region" evidence="6">
    <location>
        <begin position="308"/>
        <end position="342"/>
    </location>
</feature>
<evidence type="ECO:0000256" key="6">
    <source>
        <dbReference type="SAM" id="Coils"/>
    </source>
</evidence>
<dbReference type="InterPro" id="IPR019734">
    <property type="entry name" value="TPR_rpt"/>
</dbReference>
<evidence type="ECO:0000313" key="9">
    <source>
        <dbReference type="Proteomes" id="UP000281985"/>
    </source>
</evidence>
<protein>
    <recommendedName>
        <fullName evidence="2">histidine kinase</fullName>
        <ecNumber evidence="2">2.7.13.3</ecNumber>
    </recommendedName>
</protein>
<dbReference type="SUPFAM" id="SSF48452">
    <property type="entry name" value="TPR-like"/>
    <property type="match status" value="2"/>
</dbReference>
<evidence type="ECO:0000256" key="2">
    <source>
        <dbReference type="ARBA" id="ARBA00012438"/>
    </source>
</evidence>
<evidence type="ECO:0000256" key="1">
    <source>
        <dbReference type="ARBA" id="ARBA00000085"/>
    </source>
</evidence>
<comment type="catalytic activity">
    <reaction evidence="1">
        <text>ATP + protein L-histidine = ADP + protein N-phospho-L-histidine.</text>
        <dbReference type="EC" id="2.7.13.3"/>
    </reaction>
</comment>
<keyword evidence="7" id="KW-0472">Membrane</keyword>
<dbReference type="AlphaFoldDB" id="A0A3M0FWJ9"/>
<organism evidence="8 9">
    <name type="scientific">Dokdonia sinensis</name>
    <dbReference type="NCBI Taxonomy" id="2479847"/>
    <lineage>
        <taxon>Bacteria</taxon>
        <taxon>Pseudomonadati</taxon>
        <taxon>Bacteroidota</taxon>
        <taxon>Flavobacteriia</taxon>
        <taxon>Flavobacteriales</taxon>
        <taxon>Flavobacteriaceae</taxon>
        <taxon>Dokdonia</taxon>
    </lineage>
</organism>
<keyword evidence="4" id="KW-0418">Kinase</keyword>
<dbReference type="PANTHER" id="PTHR24421">
    <property type="entry name" value="NITRATE/NITRITE SENSOR PROTEIN NARX-RELATED"/>
    <property type="match status" value="1"/>
</dbReference>
<dbReference type="InterPro" id="IPR036890">
    <property type="entry name" value="HATPase_C_sf"/>
</dbReference>
<evidence type="ECO:0000256" key="7">
    <source>
        <dbReference type="SAM" id="Phobius"/>
    </source>
</evidence>
<reference evidence="8 9" key="1">
    <citation type="submission" date="2018-10" db="EMBL/GenBank/DDBJ databases">
        <title>Dokdonia luteus sp. nov., isolated from sea water.</title>
        <authorList>
            <person name="Zhou L.Y."/>
            <person name="Du Z.J."/>
        </authorList>
    </citation>
    <scope>NUCLEOTIDE SEQUENCE [LARGE SCALE GENOMIC DNA]</scope>
    <source>
        <strain evidence="8 9">SH27</strain>
    </source>
</reference>
<dbReference type="Gene3D" id="3.30.565.10">
    <property type="entry name" value="Histidine kinase-like ATPase, C-terminal domain"/>
    <property type="match status" value="1"/>
</dbReference>
<comment type="caution">
    <text evidence="8">The sequence shown here is derived from an EMBL/GenBank/DDBJ whole genome shotgun (WGS) entry which is preliminary data.</text>
</comment>
<dbReference type="EC" id="2.7.13.3" evidence="2"/>
<dbReference type="Proteomes" id="UP000281985">
    <property type="component" value="Unassembled WGS sequence"/>
</dbReference>
<dbReference type="CDD" id="cd16917">
    <property type="entry name" value="HATPase_UhpB-NarQ-NarX-like"/>
    <property type="match status" value="1"/>
</dbReference>
<dbReference type="InterPro" id="IPR011990">
    <property type="entry name" value="TPR-like_helical_dom_sf"/>
</dbReference>
<dbReference type="SMART" id="SM00028">
    <property type="entry name" value="TPR"/>
    <property type="match status" value="4"/>
</dbReference>
<dbReference type="RefSeq" id="WP_121917996.1">
    <property type="nucleotide sequence ID" value="NZ_REFV01000012.1"/>
</dbReference>
<keyword evidence="9" id="KW-1185">Reference proteome</keyword>
<proteinExistence type="predicted"/>
<gene>
    <name evidence="8" type="ORF">EAX61_12275</name>
</gene>
<keyword evidence="5" id="KW-0902">Two-component regulatory system</keyword>
<dbReference type="EMBL" id="REFV01000012">
    <property type="protein sequence ID" value="RMB57140.1"/>
    <property type="molecule type" value="Genomic_DNA"/>
</dbReference>
<sequence>MQNGRFILYIFILFTIPVNSQSAQTFKKLKDSASILLRGGNGKEAFHLLQEMDTIAKREKSDSLKLQVFDRLGFYYFVQGDYEASTDNVIKAIDLAKAIGKRQTYLDLSNNLGMIWSKIDEYERAEKVYKTLLSEVTLEEDAEIYVSTISNLGSVYLSLNQLEKSELLLKQARVLSKEKGIRFLEAAVLKFLAKNKLLQGEYVEVIELVKSIKNDFWDIIQRTQKDDAIFYRAQAYFHLGEYNLAASDIDEALSLMNILKKDPAYIERVEFKSKILQAQRKYKDALSVQQEAVKLRDSFNNEQRLANVLEIESKYEAEKKERENAELKAQNSQQELIIANKNNLILVVVIIAILILSVLFIWQLRKSKNKNKQLKSLINNRSKLLIELKEVRDNIAKDFHDDMGNKLARITTISDHIIQEKETKTQADFLDALTIIKRDANELYSGTRDFMFSLRAESDTLEDVYAYIADFALDYINSFDKDIDLIFKNDANPQIPYYWNRQIILICKEAITNAIKHSNCETIILSFILKNNFLFITIKDNGAGFKQEKLSRKNGLNNMVHRARRIHCSLAVVSNDSGTEIKFEGQLPDFEILKIA</sequence>
<dbReference type="GO" id="GO:0000160">
    <property type="term" value="P:phosphorelay signal transduction system"/>
    <property type="evidence" value="ECO:0007669"/>
    <property type="project" value="UniProtKB-KW"/>
</dbReference>
<dbReference type="InterPro" id="IPR050482">
    <property type="entry name" value="Sensor_HK_TwoCompSys"/>
</dbReference>
<name>A0A3M0FWJ9_9FLAO</name>
<keyword evidence="7" id="KW-1133">Transmembrane helix</keyword>
<dbReference type="SUPFAM" id="SSF55874">
    <property type="entry name" value="ATPase domain of HSP90 chaperone/DNA topoisomerase II/histidine kinase"/>
    <property type="match status" value="1"/>
</dbReference>
<dbReference type="Gene3D" id="1.25.40.10">
    <property type="entry name" value="Tetratricopeptide repeat domain"/>
    <property type="match status" value="2"/>
</dbReference>
<feature type="transmembrane region" description="Helical" evidence="7">
    <location>
        <begin position="344"/>
        <end position="362"/>
    </location>
</feature>
<dbReference type="OrthoDB" id="9778366at2"/>
<evidence type="ECO:0000313" key="8">
    <source>
        <dbReference type="EMBL" id="RMB57140.1"/>
    </source>
</evidence>
<evidence type="ECO:0000256" key="3">
    <source>
        <dbReference type="ARBA" id="ARBA00022679"/>
    </source>
</evidence>
<keyword evidence="3" id="KW-0808">Transferase</keyword>
<keyword evidence="6" id="KW-0175">Coiled coil</keyword>
<dbReference type="GO" id="GO:0004673">
    <property type="term" value="F:protein histidine kinase activity"/>
    <property type="evidence" value="ECO:0007669"/>
    <property type="project" value="UniProtKB-EC"/>
</dbReference>
<keyword evidence="7" id="KW-0812">Transmembrane</keyword>